<proteinExistence type="predicted"/>
<protein>
    <submittedName>
        <fullName evidence="1">Uncharacterized protein</fullName>
    </submittedName>
</protein>
<dbReference type="AlphaFoldDB" id="A0A0E9SGT8"/>
<sequence length="49" mass="5574">MGVIYLVEQNVELSGLRSSPTLFSDFYSAFICSPNYQKNDHRFISKLAS</sequence>
<name>A0A0E9SGT8_ANGAN</name>
<reference evidence="1" key="2">
    <citation type="journal article" date="2015" name="Fish Shellfish Immunol.">
        <title>Early steps in the European eel (Anguilla anguilla)-Vibrio vulnificus interaction in the gills: Role of the RtxA13 toxin.</title>
        <authorList>
            <person name="Callol A."/>
            <person name="Pajuelo D."/>
            <person name="Ebbesson L."/>
            <person name="Teles M."/>
            <person name="MacKenzie S."/>
            <person name="Amaro C."/>
        </authorList>
    </citation>
    <scope>NUCLEOTIDE SEQUENCE</scope>
</reference>
<dbReference type="EMBL" id="GBXM01067978">
    <property type="protein sequence ID" value="JAH40599.1"/>
    <property type="molecule type" value="Transcribed_RNA"/>
</dbReference>
<reference evidence="1" key="1">
    <citation type="submission" date="2014-11" db="EMBL/GenBank/DDBJ databases">
        <authorList>
            <person name="Amaro Gonzalez C."/>
        </authorList>
    </citation>
    <scope>NUCLEOTIDE SEQUENCE</scope>
</reference>
<evidence type="ECO:0000313" key="1">
    <source>
        <dbReference type="EMBL" id="JAH40599.1"/>
    </source>
</evidence>
<organism evidence="1">
    <name type="scientific">Anguilla anguilla</name>
    <name type="common">European freshwater eel</name>
    <name type="synonym">Muraena anguilla</name>
    <dbReference type="NCBI Taxonomy" id="7936"/>
    <lineage>
        <taxon>Eukaryota</taxon>
        <taxon>Metazoa</taxon>
        <taxon>Chordata</taxon>
        <taxon>Craniata</taxon>
        <taxon>Vertebrata</taxon>
        <taxon>Euteleostomi</taxon>
        <taxon>Actinopterygii</taxon>
        <taxon>Neopterygii</taxon>
        <taxon>Teleostei</taxon>
        <taxon>Anguilliformes</taxon>
        <taxon>Anguillidae</taxon>
        <taxon>Anguilla</taxon>
    </lineage>
</organism>
<accession>A0A0E9SGT8</accession>